<dbReference type="PRINTS" id="PR00354">
    <property type="entry name" value="7FE8SFRDOXIN"/>
</dbReference>
<comment type="caution">
    <text evidence="11">The sequence shown here is derived from an EMBL/GenBank/DDBJ whole genome shotgun (WGS) entry which is preliminary data.</text>
</comment>
<evidence type="ECO:0000259" key="10">
    <source>
        <dbReference type="PROSITE" id="PS51379"/>
    </source>
</evidence>
<evidence type="ECO:0000256" key="1">
    <source>
        <dbReference type="ARBA" id="ARBA00001927"/>
    </source>
</evidence>
<feature type="domain" description="4Fe-4S ferredoxin-type" evidence="10">
    <location>
        <begin position="34"/>
        <end position="63"/>
    </location>
</feature>
<comment type="cofactor">
    <cofactor evidence="1">
        <name>[3Fe-4S] cluster</name>
        <dbReference type="ChEBI" id="CHEBI:21137"/>
    </cofactor>
</comment>
<dbReference type="Gene3D" id="3.30.70.20">
    <property type="match status" value="1"/>
</dbReference>
<dbReference type="Pfam" id="PF00037">
    <property type="entry name" value="Fer4"/>
    <property type="match status" value="2"/>
</dbReference>
<evidence type="ECO:0000256" key="9">
    <source>
        <dbReference type="RuleBase" id="RU365098"/>
    </source>
</evidence>
<dbReference type="GO" id="GO:0046872">
    <property type="term" value="F:metal ion binding"/>
    <property type="evidence" value="ECO:0007669"/>
    <property type="project" value="UniProtKB-UniRule"/>
</dbReference>
<evidence type="ECO:0000256" key="7">
    <source>
        <dbReference type="ARBA" id="ARBA00023004"/>
    </source>
</evidence>
<keyword evidence="6 9" id="KW-0249">Electron transport</keyword>
<comment type="cofactor">
    <cofactor evidence="2 9">
        <name>[4Fe-4S] cluster</name>
        <dbReference type="ChEBI" id="CHEBI:49883"/>
    </cofactor>
</comment>
<accession>A0A6B0YQ20</accession>
<organism evidence="11">
    <name type="scientific">Caldilineaceae bacterium SB0664_bin_27</name>
    <dbReference type="NCBI Taxonomy" id="2605260"/>
    <lineage>
        <taxon>Bacteria</taxon>
        <taxon>Bacillati</taxon>
        <taxon>Chloroflexota</taxon>
        <taxon>Caldilineae</taxon>
        <taxon>Caldilineales</taxon>
        <taxon>Caldilineaceae</taxon>
    </lineage>
</organism>
<keyword evidence="3 9" id="KW-0813">Transport</keyword>
<dbReference type="GO" id="GO:0051539">
    <property type="term" value="F:4 iron, 4 sulfur cluster binding"/>
    <property type="evidence" value="ECO:0007669"/>
    <property type="project" value="UniProtKB-UniRule"/>
</dbReference>
<dbReference type="InterPro" id="IPR017900">
    <property type="entry name" value="4Fe4S_Fe_S_CS"/>
</dbReference>
<name>A0A6B0YQ20_9CHLR</name>
<evidence type="ECO:0000256" key="3">
    <source>
        <dbReference type="ARBA" id="ARBA00022448"/>
    </source>
</evidence>
<keyword evidence="4 9" id="KW-0004">4Fe-4S</keyword>
<dbReference type="PROSITE" id="PS51379">
    <property type="entry name" value="4FE4S_FER_2"/>
    <property type="match status" value="2"/>
</dbReference>
<keyword evidence="5 9" id="KW-0479">Metal-binding</keyword>
<protein>
    <recommendedName>
        <fullName evidence="9">Ferredoxin</fullName>
    </recommendedName>
</protein>
<dbReference type="AlphaFoldDB" id="A0A6B0YQ20"/>
<dbReference type="InterPro" id="IPR000813">
    <property type="entry name" value="7Fe_ferredoxin"/>
</dbReference>
<feature type="domain" description="4Fe-4S ferredoxin-type" evidence="10">
    <location>
        <begin position="1"/>
        <end position="29"/>
    </location>
</feature>
<keyword evidence="7 9" id="KW-0408">Iron</keyword>
<evidence type="ECO:0000313" key="11">
    <source>
        <dbReference type="EMBL" id="MXY92295.1"/>
    </source>
</evidence>
<evidence type="ECO:0000256" key="4">
    <source>
        <dbReference type="ARBA" id="ARBA00022485"/>
    </source>
</evidence>
<sequence>MTHVIFDLCIRDGACVEVCPVECIIPGMPEEEWPWYYIDPETCIDCGACVPECPTDAILPEEDLPEEYAYTTELNAMYFEEGPGYAALDMV</sequence>
<comment type="function">
    <text evidence="9">Ferredoxins are iron-sulfur proteins that transfer electrons in a wide variety of metabolic reactions.</text>
</comment>
<dbReference type="SUPFAM" id="SSF54862">
    <property type="entry name" value="4Fe-4S ferredoxins"/>
    <property type="match status" value="1"/>
</dbReference>
<evidence type="ECO:0000256" key="8">
    <source>
        <dbReference type="ARBA" id="ARBA00023014"/>
    </source>
</evidence>
<dbReference type="InterPro" id="IPR050294">
    <property type="entry name" value="RnfB_subfamily"/>
</dbReference>
<keyword evidence="8 9" id="KW-0411">Iron-sulfur</keyword>
<proteinExistence type="predicted"/>
<gene>
    <name evidence="11" type="ORF">F4Y42_02480</name>
</gene>
<evidence type="ECO:0000256" key="5">
    <source>
        <dbReference type="ARBA" id="ARBA00022723"/>
    </source>
</evidence>
<evidence type="ECO:0000256" key="2">
    <source>
        <dbReference type="ARBA" id="ARBA00001966"/>
    </source>
</evidence>
<dbReference type="PANTHER" id="PTHR42859">
    <property type="entry name" value="OXIDOREDUCTASE"/>
    <property type="match status" value="1"/>
</dbReference>
<dbReference type="EMBL" id="VXRG01000026">
    <property type="protein sequence ID" value="MXY92295.1"/>
    <property type="molecule type" value="Genomic_DNA"/>
</dbReference>
<dbReference type="PANTHER" id="PTHR42859:SF2">
    <property type="entry name" value="FERREDOXIN"/>
    <property type="match status" value="1"/>
</dbReference>
<dbReference type="GO" id="GO:0009055">
    <property type="term" value="F:electron transfer activity"/>
    <property type="evidence" value="ECO:0007669"/>
    <property type="project" value="UniProtKB-UniRule"/>
</dbReference>
<reference evidence="11" key="1">
    <citation type="submission" date="2019-09" db="EMBL/GenBank/DDBJ databases">
        <title>Characterisation of the sponge microbiome using genome-centric metagenomics.</title>
        <authorList>
            <person name="Engelberts J.P."/>
            <person name="Robbins S.J."/>
            <person name="De Goeij J.M."/>
            <person name="Aranda M."/>
            <person name="Bell S.C."/>
            <person name="Webster N.S."/>
        </authorList>
    </citation>
    <scope>NUCLEOTIDE SEQUENCE</scope>
    <source>
        <strain evidence="11">SB0664_bin_27</strain>
    </source>
</reference>
<dbReference type="PROSITE" id="PS00198">
    <property type="entry name" value="4FE4S_FER_1"/>
    <property type="match status" value="1"/>
</dbReference>
<evidence type="ECO:0000256" key="6">
    <source>
        <dbReference type="ARBA" id="ARBA00022982"/>
    </source>
</evidence>
<dbReference type="InterPro" id="IPR017896">
    <property type="entry name" value="4Fe4S_Fe-S-bd"/>
</dbReference>